<feature type="compositionally biased region" description="Basic and acidic residues" evidence="8">
    <location>
        <begin position="311"/>
        <end position="325"/>
    </location>
</feature>
<dbReference type="PROSITE" id="PS51257">
    <property type="entry name" value="PROKAR_LIPOPROTEIN"/>
    <property type="match status" value="1"/>
</dbReference>
<dbReference type="Pfam" id="PF08842">
    <property type="entry name" value="Mfa2"/>
    <property type="match status" value="1"/>
</dbReference>
<evidence type="ECO:0000256" key="1">
    <source>
        <dbReference type="ARBA" id="ARBA00004442"/>
    </source>
</evidence>
<comment type="caution">
    <text evidence="10">The sequence shown here is derived from an EMBL/GenBank/DDBJ whole genome shotgun (WGS) entry which is preliminary data.</text>
</comment>
<evidence type="ECO:0000313" key="11">
    <source>
        <dbReference type="Proteomes" id="UP000646484"/>
    </source>
</evidence>
<feature type="signal peptide" evidence="9">
    <location>
        <begin position="1"/>
        <end position="19"/>
    </location>
</feature>
<comment type="similarity">
    <text evidence="2">Belongs to the bacteroidetes fimbrillin superfamily. FimB/Mfa2 family.</text>
</comment>
<name>A0ABR7D565_9BACT</name>
<evidence type="ECO:0000256" key="8">
    <source>
        <dbReference type="SAM" id="MobiDB-lite"/>
    </source>
</evidence>
<evidence type="ECO:0000256" key="9">
    <source>
        <dbReference type="SAM" id="SignalP"/>
    </source>
</evidence>
<dbReference type="RefSeq" id="WP_186978083.1">
    <property type="nucleotide sequence ID" value="NZ_JACOOH010000009.1"/>
</dbReference>
<reference evidence="10 11" key="1">
    <citation type="submission" date="2020-08" db="EMBL/GenBank/DDBJ databases">
        <title>Genome public.</title>
        <authorList>
            <person name="Liu C."/>
            <person name="Sun Q."/>
        </authorList>
    </citation>
    <scope>NUCLEOTIDE SEQUENCE [LARGE SCALE GENOMIC DNA]</scope>
    <source>
        <strain evidence="10 11">NSJ-56</strain>
    </source>
</reference>
<accession>A0ABR7D565</accession>
<keyword evidence="6" id="KW-0998">Cell outer membrane</keyword>
<evidence type="ECO:0000256" key="2">
    <source>
        <dbReference type="ARBA" id="ARBA00007248"/>
    </source>
</evidence>
<evidence type="ECO:0000256" key="7">
    <source>
        <dbReference type="ARBA" id="ARBA00023288"/>
    </source>
</evidence>
<comment type="subcellular location">
    <subcellularLocation>
        <location evidence="1">Cell outer membrane</location>
    </subcellularLocation>
</comment>
<evidence type="ECO:0000313" key="10">
    <source>
        <dbReference type="EMBL" id="MBC5623077.1"/>
    </source>
</evidence>
<keyword evidence="11" id="KW-1185">Reference proteome</keyword>
<sequence length="382" mass="40764">MKKLIYIFMVLSLSLGFCGCGGSGGDSPEPEPEPEPVNPAGAVKVEFALKSGIGSLDDAGLKGIISHVRLYVFDQAGKLLKNYKYNSVADIKSVELEKGSYTVAFVGNVPEDGNISGETVGTALADMKIQLTRKENAANFTPLGDVLFAKNTLTVGEEEVKVELTVKRTLSTTKVQMTDNSGKIAEAGVLVPNVGTTLAFGDTEWKNPGTVFVTMTKGGVARSFSRADDENKNYSATMNIAVVSGSGSGSAGENNNIQCNIIAKDASQEVVLAQVINVVAETKPDTEVSMNVEVNESDSGDGQLESTVNKVETKDETGKTEELPDEKIKVKETDVTLEVFPGDWETGNSEDVEIGEREDFVRPGGSEVDWEKGEEEDIVVTD</sequence>
<dbReference type="Proteomes" id="UP000646484">
    <property type="component" value="Unassembled WGS sequence"/>
</dbReference>
<feature type="region of interest" description="Disordered" evidence="8">
    <location>
        <begin position="358"/>
        <end position="382"/>
    </location>
</feature>
<organism evidence="10 11">
    <name type="scientific">Butyricimonas hominis</name>
    <dbReference type="NCBI Taxonomy" id="2763032"/>
    <lineage>
        <taxon>Bacteria</taxon>
        <taxon>Pseudomonadati</taxon>
        <taxon>Bacteroidota</taxon>
        <taxon>Bacteroidia</taxon>
        <taxon>Bacteroidales</taxon>
        <taxon>Odoribacteraceae</taxon>
        <taxon>Butyricimonas</taxon>
    </lineage>
</organism>
<protein>
    <submittedName>
        <fullName evidence="10">FimB/Mfa2 family fimbrial subunit</fullName>
    </submittedName>
</protein>
<feature type="region of interest" description="Disordered" evidence="8">
    <location>
        <begin position="294"/>
        <end position="325"/>
    </location>
</feature>
<evidence type="ECO:0000256" key="4">
    <source>
        <dbReference type="ARBA" id="ARBA00023136"/>
    </source>
</evidence>
<dbReference type="Gene3D" id="2.60.40.2100">
    <property type="match status" value="1"/>
</dbReference>
<dbReference type="EMBL" id="JACOOH010000009">
    <property type="protein sequence ID" value="MBC5623077.1"/>
    <property type="molecule type" value="Genomic_DNA"/>
</dbReference>
<evidence type="ECO:0000256" key="6">
    <source>
        <dbReference type="ARBA" id="ARBA00023237"/>
    </source>
</evidence>
<feature type="chain" id="PRO_5046191807" evidence="9">
    <location>
        <begin position="20"/>
        <end position="382"/>
    </location>
</feature>
<keyword evidence="7" id="KW-0449">Lipoprotein</keyword>
<feature type="compositionally biased region" description="Acidic residues" evidence="8">
    <location>
        <begin position="372"/>
        <end position="382"/>
    </location>
</feature>
<evidence type="ECO:0000256" key="3">
    <source>
        <dbReference type="ARBA" id="ARBA00022729"/>
    </source>
</evidence>
<dbReference type="InterPro" id="IPR014941">
    <property type="entry name" value="FimB/Mfa2/Mfa3"/>
</dbReference>
<keyword evidence="4" id="KW-0472">Membrane</keyword>
<gene>
    <name evidence="10" type="ORF">H8S64_18445</name>
</gene>
<evidence type="ECO:0000256" key="5">
    <source>
        <dbReference type="ARBA" id="ARBA00023139"/>
    </source>
</evidence>
<proteinExistence type="inferred from homology"/>
<keyword evidence="3 9" id="KW-0732">Signal</keyword>
<keyword evidence="5" id="KW-0564">Palmitate</keyword>